<keyword evidence="10" id="KW-0732">Signal</keyword>
<evidence type="ECO:0000313" key="11">
    <source>
        <dbReference type="Ensembl" id="ENSELUP00000040801.2"/>
    </source>
</evidence>
<keyword evidence="3" id="KW-0964">Secreted</keyword>
<comment type="subcellular location">
    <subcellularLocation>
        <location evidence="1">Secreted</location>
    </subcellularLocation>
</comment>
<dbReference type="GO" id="GO:0007268">
    <property type="term" value="P:chemical synaptic transmission"/>
    <property type="evidence" value="ECO:0007669"/>
    <property type="project" value="TreeGrafter"/>
</dbReference>
<dbReference type="GO" id="GO:0005886">
    <property type="term" value="C:plasma membrane"/>
    <property type="evidence" value="ECO:0007669"/>
    <property type="project" value="TreeGrafter"/>
</dbReference>
<feature type="chain" id="PRO_5044288320" description="Synenkephalin" evidence="10">
    <location>
        <begin position="26"/>
        <end position="258"/>
    </location>
</feature>
<dbReference type="GO" id="GO:0031628">
    <property type="term" value="F:opioid receptor binding"/>
    <property type="evidence" value="ECO:0007669"/>
    <property type="project" value="TreeGrafter"/>
</dbReference>
<dbReference type="PANTHER" id="PTHR11438:SF3">
    <property type="entry name" value="PROENKEPHALIN-A"/>
    <property type="match status" value="1"/>
</dbReference>
<name>A0A3P9AI60_ESOLU</name>
<dbReference type="PRINTS" id="PR01029">
    <property type="entry name" value="PENKAPRCRSR"/>
</dbReference>
<evidence type="ECO:0000256" key="8">
    <source>
        <dbReference type="ARBA" id="ARBA00023320"/>
    </source>
</evidence>
<evidence type="ECO:0000256" key="6">
    <source>
        <dbReference type="ARBA" id="ARBA00023157"/>
    </source>
</evidence>
<dbReference type="OMA" id="NPEAGHY"/>
<dbReference type="GO" id="GO:0005576">
    <property type="term" value="C:extracellular region"/>
    <property type="evidence" value="ECO:0007669"/>
    <property type="project" value="UniProtKB-SubCell"/>
</dbReference>
<dbReference type="Ensembl" id="ENSELUT00000033393.3">
    <property type="protein sequence ID" value="ENSELUP00000040801.2"/>
    <property type="gene ID" value="ENSELUG00000021396.3"/>
</dbReference>
<dbReference type="KEGG" id="els:105028194"/>
<sequence length="258" mass="29002">MPMSVSVQSCWTLALSACLVLTVTADCGADCAYCILDLQLQQTNINSLTCTLECEGALSSKKSWELCEDVLQAKNADSLKEGDQATTTETSKPDNNDPQLLVKKYGGFMKRYGGFMKKTAEVYGPETDDVDHGREILFKRYGGFMKKSGEADDTLSLLRELVRNVDGGGGINKRYGGFMRNARQSSDLENGIQELQKRYGGFMRRVGRPEWREEQKRYGGFLNKRAWVEDEEEEENERVESEDVPDVVSKRYGGFLGY</sequence>
<organism evidence="11 12">
    <name type="scientific">Esox lucius</name>
    <name type="common">Northern pike</name>
    <dbReference type="NCBI Taxonomy" id="8010"/>
    <lineage>
        <taxon>Eukaryota</taxon>
        <taxon>Metazoa</taxon>
        <taxon>Chordata</taxon>
        <taxon>Craniata</taxon>
        <taxon>Vertebrata</taxon>
        <taxon>Euteleostomi</taxon>
        <taxon>Actinopterygii</taxon>
        <taxon>Neopterygii</taxon>
        <taxon>Teleostei</taxon>
        <taxon>Protacanthopterygii</taxon>
        <taxon>Esociformes</taxon>
        <taxon>Esocidae</taxon>
        <taxon>Esox</taxon>
    </lineage>
</organism>
<evidence type="ECO:0000256" key="5">
    <source>
        <dbReference type="ARBA" id="ARBA00022901"/>
    </source>
</evidence>
<dbReference type="Pfam" id="PF01160">
    <property type="entry name" value="Opiods_neuropep"/>
    <property type="match status" value="1"/>
</dbReference>
<protein>
    <recommendedName>
        <fullName evidence="13">Synenkephalin</fullName>
    </recommendedName>
</protein>
<dbReference type="InterPro" id="IPR006024">
    <property type="entry name" value="Opioid_neupept"/>
</dbReference>
<evidence type="ECO:0000256" key="10">
    <source>
        <dbReference type="SAM" id="SignalP"/>
    </source>
</evidence>
<dbReference type="GO" id="GO:0001515">
    <property type="term" value="F:opioid peptide activity"/>
    <property type="evidence" value="ECO:0007669"/>
    <property type="project" value="UniProtKB-KW"/>
</dbReference>
<evidence type="ECO:0000256" key="3">
    <source>
        <dbReference type="ARBA" id="ARBA00022525"/>
    </source>
</evidence>
<evidence type="ECO:0000256" key="7">
    <source>
        <dbReference type="ARBA" id="ARBA00023205"/>
    </source>
</evidence>
<proteinExistence type="inferred from homology"/>
<dbReference type="PANTHER" id="PTHR11438">
    <property type="entry name" value="PROENKEPHALIN"/>
    <property type="match status" value="1"/>
</dbReference>
<feature type="region of interest" description="Disordered" evidence="9">
    <location>
        <begin position="78"/>
        <end position="98"/>
    </location>
</feature>
<dbReference type="GO" id="GO:0007218">
    <property type="term" value="P:neuropeptide signaling pathway"/>
    <property type="evidence" value="ECO:0007669"/>
    <property type="project" value="UniProtKB-KW"/>
</dbReference>
<accession>A0A3P9AI60</accession>
<evidence type="ECO:0000256" key="2">
    <source>
        <dbReference type="ARBA" id="ARBA00008543"/>
    </source>
</evidence>
<keyword evidence="5" id="KW-0555">Opioid peptide</keyword>
<reference evidence="11" key="3">
    <citation type="submission" date="2025-08" db="UniProtKB">
        <authorList>
            <consortium name="Ensembl"/>
        </authorList>
    </citation>
    <scope>IDENTIFICATION</scope>
</reference>
<dbReference type="PRINTS" id="PR01028">
    <property type="entry name" value="OPIOIDPRCRSR"/>
</dbReference>
<evidence type="ECO:0000256" key="1">
    <source>
        <dbReference type="ARBA" id="ARBA00004613"/>
    </source>
</evidence>
<dbReference type="GeneTree" id="ENSGT00950000183149"/>
<dbReference type="GO" id="GO:0043025">
    <property type="term" value="C:neuronal cell body"/>
    <property type="evidence" value="ECO:0007669"/>
    <property type="project" value="TreeGrafter"/>
</dbReference>
<comment type="similarity">
    <text evidence="2">Belongs to the opioid neuropeptide precursor family.</text>
</comment>
<dbReference type="STRING" id="8010.ENSELUP00000040801"/>
<dbReference type="GO" id="GO:0007600">
    <property type="term" value="P:sensory perception"/>
    <property type="evidence" value="ECO:0007669"/>
    <property type="project" value="TreeGrafter"/>
</dbReference>
<evidence type="ECO:0000313" key="12">
    <source>
        <dbReference type="Proteomes" id="UP000265140"/>
    </source>
</evidence>
<dbReference type="OrthoDB" id="9928775at2759"/>
<dbReference type="Bgee" id="ENSELUG00000021396">
    <property type="expression patterns" value="Expressed in brain and 5 other cell types or tissues"/>
</dbReference>
<evidence type="ECO:0008006" key="13">
    <source>
        <dbReference type="Google" id="ProtNLM"/>
    </source>
</evidence>
<reference evidence="11" key="2">
    <citation type="submission" date="2020-02" db="EMBL/GenBank/DDBJ databases">
        <title>Esox lucius (northern pike) genome, fEsoLuc1, primary haplotype.</title>
        <authorList>
            <person name="Myers G."/>
            <person name="Karagic N."/>
            <person name="Meyer A."/>
            <person name="Pippel M."/>
            <person name="Reichard M."/>
            <person name="Winkler S."/>
            <person name="Tracey A."/>
            <person name="Sims Y."/>
            <person name="Howe K."/>
            <person name="Rhie A."/>
            <person name="Formenti G."/>
            <person name="Durbin R."/>
            <person name="Fedrigo O."/>
            <person name="Jarvis E.D."/>
        </authorList>
    </citation>
    <scope>NUCLEOTIDE SEQUENCE [LARGE SCALE GENOMIC DNA]</scope>
</reference>
<dbReference type="CTD" id="360136"/>
<keyword evidence="8" id="KW-0527">Neuropeptide</keyword>
<evidence type="ECO:0000256" key="9">
    <source>
        <dbReference type="SAM" id="MobiDB-lite"/>
    </source>
</evidence>
<dbReference type="RefSeq" id="XP_010899051.2">
    <property type="nucleotide sequence ID" value="XM_010900749.4"/>
</dbReference>
<keyword evidence="4" id="KW-0165">Cleavage on pair of basic residues</keyword>
<dbReference type="GeneID" id="105028194"/>
<dbReference type="InParanoid" id="A0A3P9AI60"/>
<dbReference type="GO" id="GO:0030425">
    <property type="term" value="C:dendrite"/>
    <property type="evidence" value="ECO:0007669"/>
    <property type="project" value="TreeGrafter"/>
</dbReference>
<dbReference type="AlphaFoldDB" id="A0A3P9AI60"/>
<keyword evidence="7" id="KW-0257">Endorphin</keyword>
<keyword evidence="6" id="KW-1015">Disulfide bond</keyword>
<dbReference type="GO" id="GO:0043679">
    <property type="term" value="C:axon terminus"/>
    <property type="evidence" value="ECO:0007669"/>
    <property type="project" value="TreeGrafter"/>
</dbReference>
<reference evidence="11" key="4">
    <citation type="submission" date="2025-09" db="UniProtKB">
        <authorList>
            <consortium name="Ensembl"/>
        </authorList>
    </citation>
    <scope>IDENTIFICATION</scope>
</reference>
<evidence type="ECO:0000256" key="4">
    <source>
        <dbReference type="ARBA" id="ARBA00022685"/>
    </source>
</evidence>
<reference evidence="12" key="1">
    <citation type="journal article" date="2014" name="PLoS ONE">
        <title>The genome and linkage map of the northern pike (Esox lucius): conserved synteny revealed between the salmonid sister group and the Neoteleostei.</title>
        <authorList>
            <person name="Rondeau E.B."/>
            <person name="Minkley D.R."/>
            <person name="Leong J.S."/>
            <person name="Messmer A.M."/>
            <person name="Jantzen J.R."/>
            <person name="von Schalburg K.R."/>
            <person name="Lemon C."/>
            <person name="Bird N.H."/>
            <person name="Koop B.F."/>
        </authorList>
    </citation>
    <scope>NUCLEOTIDE SEQUENCE</scope>
</reference>
<dbReference type="InterPro" id="IPR000703">
    <property type="entry name" value="Proenkphlin_A"/>
</dbReference>
<dbReference type="Proteomes" id="UP000265140">
    <property type="component" value="Chromosome 21"/>
</dbReference>
<feature type="signal peptide" evidence="10">
    <location>
        <begin position="1"/>
        <end position="25"/>
    </location>
</feature>
<keyword evidence="12" id="KW-1185">Reference proteome</keyword>